<dbReference type="InterPro" id="IPR000719">
    <property type="entry name" value="Prot_kinase_dom"/>
</dbReference>
<feature type="disulfide bond" evidence="15">
    <location>
        <begin position="256"/>
        <end position="273"/>
    </location>
</feature>
<evidence type="ECO:0000256" key="7">
    <source>
        <dbReference type="ARBA" id="ARBA00022777"/>
    </source>
</evidence>
<evidence type="ECO:0000256" key="12">
    <source>
        <dbReference type="ARBA" id="ARBA00023180"/>
    </source>
</evidence>
<evidence type="ECO:0000313" key="20">
    <source>
        <dbReference type="EMBL" id="KAB1226394.1"/>
    </source>
</evidence>
<dbReference type="SUPFAM" id="SSF56112">
    <property type="entry name" value="Protein kinase-like (PK-like)"/>
    <property type="match status" value="1"/>
</dbReference>
<dbReference type="PROSITE" id="PS50011">
    <property type="entry name" value="PROTEIN_KINASE_DOM"/>
    <property type="match status" value="1"/>
</dbReference>
<dbReference type="InterPro" id="IPR000742">
    <property type="entry name" value="EGF"/>
</dbReference>
<dbReference type="FunFam" id="1.10.510.10:FF:000084">
    <property type="entry name" value="Wall-associated receptor kinase 2"/>
    <property type="match status" value="1"/>
</dbReference>
<dbReference type="SMART" id="SM00220">
    <property type="entry name" value="S_TKc"/>
    <property type="match status" value="1"/>
</dbReference>
<evidence type="ECO:0000259" key="19">
    <source>
        <dbReference type="PROSITE" id="PS50026"/>
    </source>
</evidence>
<dbReference type="AlphaFoldDB" id="A0A6A1WMK8"/>
<evidence type="ECO:0000256" key="9">
    <source>
        <dbReference type="ARBA" id="ARBA00022989"/>
    </source>
</evidence>
<evidence type="ECO:0000256" key="2">
    <source>
        <dbReference type="ARBA" id="ARBA00022527"/>
    </source>
</evidence>
<keyword evidence="21" id="KW-1185">Reference proteome</keyword>
<feature type="chain" id="PRO_5025494891" evidence="17">
    <location>
        <begin position="19"/>
        <end position="678"/>
    </location>
</feature>
<organism evidence="20 21">
    <name type="scientific">Morella rubra</name>
    <name type="common">Chinese bayberry</name>
    <dbReference type="NCBI Taxonomy" id="262757"/>
    <lineage>
        <taxon>Eukaryota</taxon>
        <taxon>Viridiplantae</taxon>
        <taxon>Streptophyta</taxon>
        <taxon>Embryophyta</taxon>
        <taxon>Tracheophyta</taxon>
        <taxon>Spermatophyta</taxon>
        <taxon>Magnoliopsida</taxon>
        <taxon>eudicotyledons</taxon>
        <taxon>Gunneridae</taxon>
        <taxon>Pentapetalae</taxon>
        <taxon>rosids</taxon>
        <taxon>fabids</taxon>
        <taxon>Fagales</taxon>
        <taxon>Myricaceae</taxon>
        <taxon>Morella</taxon>
    </lineage>
</organism>
<evidence type="ECO:0000256" key="5">
    <source>
        <dbReference type="ARBA" id="ARBA00022729"/>
    </source>
</evidence>
<comment type="caution">
    <text evidence="15">Lacks conserved residue(s) required for the propagation of feature annotation.</text>
</comment>
<dbReference type="InterPro" id="IPR017441">
    <property type="entry name" value="Protein_kinase_ATP_BS"/>
</dbReference>
<protein>
    <submittedName>
        <fullName evidence="20">Wall-associated receptor kinase 2</fullName>
    </submittedName>
</protein>
<feature type="signal peptide" evidence="17">
    <location>
        <begin position="1"/>
        <end position="18"/>
    </location>
</feature>
<dbReference type="Pfam" id="PF13947">
    <property type="entry name" value="GUB_WAK_bind"/>
    <property type="match status" value="1"/>
</dbReference>
<evidence type="ECO:0000256" key="17">
    <source>
        <dbReference type="SAM" id="SignalP"/>
    </source>
</evidence>
<evidence type="ECO:0000256" key="13">
    <source>
        <dbReference type="ARBA" id="ARBA00047558"/>
    </source>
</evidence>
<name>A0A6A1WMK8_9ROSI</name>
<keyword evidence="6 16" id="KW-0547">Nucleotide-binding</keyword>
<dbReference type="FunFam" id="3.30.200.20:FF:000043">
    <property type="entry name" value="Wall-associated receptor kinase 2"/>
    <property type="match status" value="1"/>
</dbReference>
<dbReference type="InterPro" id="IPR011009">
    <property type="entry name" value="Kinase-like_dom_sf"/>
</dbReference>
<dbReference type="OrthoDB" id="4062651at2759"/>
<evidence type="ECO:0000313" key="21">
    <source>
        <dbReference type="Proteomes" id="UP000516437"/>
    </source>
</evidence>
<dbReference type="InterPro" id="IPR025287">
    <property type="entry name" value="WAK_GUB"/>
</dbReference>
<keyword evidence="9" id="KW-1133">Transmembrane helix</keyword>
<keyword evidence="8 16" id="KW-0067">ATP-binding</keyword>
<evidence type="ECO:0000256" key="3">
    <source>
        <dbReference type="ARBA" id="ARBA00022679"/>
    </source>
</evidence>
<evidence type="ECO:0000256" key="11">
    <source>
        <dbReference type="ARBA" id="ARBA00023157"/>
    </source>
</evidence>
<evidence type="ECO:0000256" key="8">
    <source>
        <dbReference type="ARBA" id="ARBA00022840"/>
    </source>
</evidence>
<sequence length="678" mass="76257">MDFYRILIQVTWTGVILAEMVTAAVAAQLAKRNTCQDRCGDVGIPYPFGTTKDCYLDEYFFINCTNSSNGRNPLPYLGNVFVKNISIHGQLDILMYIANDCYNKTGFQSSNRPSLRIPDNFTISNTLNKFVAVGCDTEAILTATRNSKLFYLGCVSTCESISDVIDGSCSGIGWCEVEIPKGLKKFSFGSNSFWNHTRVWSFNPCSSAFVVRKDLFNFSSEYLSSLRYNETVPMVLDWAIGNEPCEYAQTKSGYVCGGNSTCYDSDNGNGYRCRCNEGYDGNPYLHDGCQGIIAALLCTSWLYLVLERRKLIKLKEKYFQQNGGLILEQRLNKSQRGSHETVKIFTAEELKKATKKYDESRIIGRGGFGVVYKGFLSDNRIVAIKKSKTVDERQAEQFINEVVVLSQINHRHIVRLLGCCLETQVPLLVYEFVPKGTLFQYIHQHSSISTLPWEIRLRIATETAEALWYLHSAASPPIIHRDVKSSNILLDDDFTAKVSDFGTSRLVPQDEKLLATVVQGTLGYLDPEYLQTNQLTEKSDVYSFGVVLVELLTGKNVLSSIRPEEERSLAAHFLSFLKKHRLFEILENHIVAEGNEEQIKEFVEIATSCLEVKGEERPTMKEVAIRLDGLRKRKKHPWVNVQSHAVVTENLLAATCVASAEIAGYDSMGPVTLIEYGR</sequence>
<dbReference type="PROSITE" id="PS00108">
    <property type="entry name" value="PROTEIN_KINASE_ST"/>
    <property type="match status" value="1"/>
</dbReference>
<evidence type="ECO:0000256" key="14">
    <source>
        <dbReference type="ARBA" id="ARBA00047951"/>
    </source>
</evidence>
<comment type="caution">
    <text evidence="20">The sequence shown here is derived from an EMBL/GenBank/DDBJ whole genome shotgun (WGS) entry which is preliminary data.</text>
</comment>
<evidence type="ECO:0000256" key="15">
    <source>
        <dbReference type="PROSITE-ProRule" id="PRU00076"/>
    </source>
</evidence>
<comment type="subcellular location">
    <subcellularLocation>
        <location evidence="1">Membrane</location>
        <topology evidence="1">Single-pass type I membrane protein</topology>
    </subcellularLocation>
</comment>
<feature type="binding site" evidence="16">
    <location>
        <position position="386"/>
    </location>
    <ligand>
        <name>ATP</name>
        <dbReference type="ChEBI" id="CHEBI:30616"/>
    </ligand>
</feature>
<gene>
    <name evidence="20" type="ORF">CJ030_MR1G004845</name>
</gene>
<keyword evidence="4" id="KW-0812">Transmembrane</keyword>
<dbReference type="GO" id="GO:0005886">
    <property type="term" value="C:plasma membrane"/>
    <property type="evidence" value="ECO:0007669"/>
    <property type="project" value="TreeGrafter"/>
</dbReference>
<accession>A0A6A1WMK8</accession>
<keyword evidence="15" id="KW-0245">EGF-like domain</keyword>
<dbReference type="Gene3D" id="3.30.200.20">
    <property type="entry name" value="Phosphorylase Kinase, domain 1"/>
    <property type="match status" value="1"/>
</dbReference>
<dbReference type="CDD" id="cd14066">
    <property type="entry name" value="STKc_IRAK"/>
    <property type="match status" value="1"/>
</dbReference>
<dbReference type="PANTHER" id="PTHR27005">
    <property type="entry name" value="WALL-ASSOCIATED RECEPTOR KINASE-LIKE 21"/>
    <property type="match status" value="1"/>
</dbReference>
<keyword evidence="12" id="KW-0325">Glycoprotein</keyword>
<dbReference type="GO" id="GO:0005524">
    <property type="term" value="F:ATP binding"/>
    <property type="evidence" value="ECO:0007669"/>
    <property type="project" value="UniProtKB-UniRule"/>
</dbReference>
<reference evidence="20 21" key="1">
    <citation type="journal article" date="2019" name="Plant Biotechnol. J.">
        <title>The red bayberry genome and genetic basis of sex determination.</title>
        <authorList>
            <person name="Jia H.M."/>
            <person name="Jia H.J."/>
            <person name="Cai Q.L."/>
            <person name="Wang Y."/>
            <person name="Zhao H.B."/>
            <person name="Yang W.F."/>
            <person name="Wang G.Y."/>
            <person name="Li Y.H."/>
            <person name="Zhan D.L."/>
            <person name="Shen Y.T."/>
            <person name="Niu Q.F."/>
            <person name="Chang L."/>
            <person name="Qiu J."/>
            <person name="Zhao L."/>
            <person name="Xie H.B."/>
            <person name="Fu W.Y."/>
            <person name="Jin J."/>
            <person name="Li X.W."/>
            <person name="Jiao Y."/>
            <person name="Zhou C.C."/>
            <person name="Tu T."/>
            <person name="Chai C.Y."/>
            <person name="Gao J.L."/>
            <person name="Fan L.J."/>
            <person name="van de Weg E."/>
            <person name="Wang J.Y."/>
            <person name="Gao Z.S."/>
        </authorList>
    </citation>
    <scope>NUCLEOTIDE SEQUENCE [LARGE SCALE GENOMIC DNA]</scope>
    <source>
        <tissue evidence="20">Leaves</tissue>
    </source>
</reference>
<feature type="domain" description="EGF-like" evidence="19">
    <location>
        <begin position="241"/>
        <end position="290"/>
    </location>
</feature>
<dbReference type="GO" id="GO:0007166">
    <property type="term" value="P:cell surface receptor signaling pathway"/>
    <property type="evidence" value="ECO:0007669"/>
    <property type="project" value="InterPro"/>
</dbReference>
<dbReference type="PROSITE" id="PS50026">
    <property type="entry name" value="EGF_3"/>
    <property type="match status" value="1"/>
</dbReference>
<comment type="catalytic activity">
    <reaction evidence="13">
        <text>L-seryl-[protein] + ATP = O-phospho-L-seryl-[protein] + ADP + H(+)</text>
        <dbReference type="Rhea" id="RHEA:17989"/>
        <dbReference type="Rhea" id="RHEA-COMP:9863"/>
        <dbReference type="Rhea" id="RHEA-COMP:11604"/>
        <dbReference type="ChEBI" id="CHEBI:15378"/>
        <dbReference type="ChEBI" id="CHEBI:29999"/>
        <dbReference type="ChEBI" id="CHEBI:30616"/>
        <dbReference type="ChEBI" id="CHEBI:83421"/>
        <dbReference type="ChEBI" id="CHEBI:456216"/>
    </reaction>
</comment>
<keyword evidence="20" id="KW-0675">Receptor</keyword>
<dbReference type="InterPro" id="IPR045274">
    <property type="entry name" value="WAK-like"/>
</dbReference>
<evidence type="ECO:0000256" key="10">
    <source>
        <dbReference type="ARBA" id="ARBA00023136"/>
    </source>
</evidence>
<keyword evidence="10" id="KW-0472">Membrane</keyword>
<keyword evidence="3" id="KW-0808">Transferase</keyword>
<dbReference type="GO" id="GO:0030247">
    <property type="term" value="F:polysaccharide binding"/>
    <property type="evidence" value="ECO:0007669"/>
    <property type="project" value="InterPro"/>
</dbReference>
<evidence type="ECO:0000256" key="16">
    <source>
        <dbReference type="PROSITE-ProRule" id="PRU10141"/>
    </source>
</evidence>
<dbReference type="Gene3D" id="1.10.510.10">
    <property type="entry name" value="Transferase(Phosphotransferase) domain 1"/>
    <property type="match status" value="1"/>
</dbReference>
<keyword evidence="11 15" id="KW-1015">Disulfide bond</keyword>
<dbReference type="GO" id="GO:0004674">
    <property type="term" value="F:protein serine/threonine kinase activity"/>
    <property type="evidence" value="ECO:0007669"/>
    <property type="project" value="UniProtKB-KW"/>
</dbReference>
<evidence type="ECO:0000256" key="6">
    <source>
        <dbReference type="ARBA" id="ARBA00022741"/>
    </source>
</evidence>
<dbReference type="InterPro" id="IPR008271">
    <property type="entry name" value="Ser/Thr_kinase_AS"/>
</dbReference>
<dbReference type="Proteomes" id="UP000516437">
    <property type="component" value="Chromosome 1"/>
</dbReference>
<evidence type="ECO:0000256" key="4">
    <source>
        <dbReference type="ARBA" id="ARBA00022692"/>
    </source>
</evidence>
<keyword evidence="5 17" id="KW-0732">Signal</keyword>
<keyword evidence="7 20" id="KW-0418">Kinase</keyword>
<comment type="catalytic activity">
    <reaction evidence="14">
        <text>L-threonyl-[protein] + ATP = O-phospho-L-threonyl-[protein] + ADP + H(+)</text>
        <dbReference type="Rhea" id="RHEA:46608"/>
        <dbReference type="Rhea" id="RHEA-COMP:11060"/>
        <dbReference type="Rhea" id="RHEA-COMP:11605"/>
        <dbReference type="ChEBI" id="CHEBI:15378"/>
        <dbReference type="ChEBI" id="CHEBI:30013"/>
        <dbReference type="ChEBI" id="CHEBI:30616"/>
        <dbReference type="ChEBI" id="CHEBI:61977"/>
        <dbReference type="ChEBI" id="CHEBI:456216"/>
    </reaction>
</comment>
<keyword evidence="2" id="KW-0723">Serine/threonine-protein kinase</keyword>
<dbReference type="Pfam" id="PF00069">
    <property type="entry name" value="Pkinase"/>
    <property type="match status" value="1"/>
</dbReference>
<dbReference type="PANTHER" id="PTHR27005:SF468">
    <property type="entry name" value="OS01G0310500 PROTEIN"/>
    <property type="match status" value="1"/>
</dbReference>
<dbReference type="EMBL" id="RXIC02000019">
    <property type="protein sequence ID" value="KAB1226394.1"/>
    <property type="molecule type" value="Genomic_DNA"/>
</dbReference>
<evidence type="ECO:0000256" key="1">
    <source>
        <dbReference type="ARBA" id="ARBA00004479"/>
    </source>
</evidence>
<dbReference type="PROSITE" id="PS00107">
    <property type="entry name" value="PROTEIN_KINASE_ATP"/>
    <property type="match status" value="1"/>
</dbReference>
<evidence type="ECO:0000259" key="18">
    <source>
        <dbReference type="PROSITE" id="PS50011"/>
    </source>
</evidence>
<proteinExistence type="predicted"/>
<feature type="domain" description="Protein kinase" evidence="18">
    <location>
        <begin position="357"/>
        <end position="639"/>
    </location>
</feature>